<dbReference type="OrthoDB" id="284239at2157"/>
<name>A0A0D6JVV8_9EURY</name>
<keyword evidence="1" id="KW-0472">Membrane</keyword>
<protein>
    <recommendedName>
        <fullName evidence="4">Metal-dependent hydrolase</fullName>
    </recommendedName>
</protein>
<dbReference type="RefSeq" id="WP_052368087.1">
    <property type="nucleotide sequence ID" value="NZ_CABLRR010000004.1"/>
</dbReference>
<organism evidence="2 3">
    <name type="scientific">Haloferax massiliensis</name>
    <dbReference type="NCBI Taxonomy" id="1476858"/>
    <lineage>
        <taxon>Archaea</taxon>
        <taxon>Methanobacteriati</taxon>
        <taxon>Methanobacteriota</taxon>
        <taxon>Stenosarchaea group</taxon>
        <taxon>Halobacteria</taxon>
        <taxon>Halobacteriales</taxon>
        <taxon>Haloferacaceae</taxon>
        <taxon>Haloferax</taxon>
    </lineage>
</organism>
<feature type="transmembrane region" description="Helical" evidence="1">
    <location>
        <begin position="87"/>
        <end position="108"/>
    </location>
</feature>
<dbReference type="EMBL" id="CSTE01000004">
    <property type="protein sequence ID" value="CQR52700.1"/>
    <property type="molecule type" value="Genomic_DNA"/>
</dbReference>
<dbReference type="AlphaFoldDB" id="A0A0D6JVV8"/>
<dbReference type="InterPro" id="IPR007404">
    <property type="entry name" value="YdjM-like"/>
</dbReference>
<keyword evidence="1" id="KW-0812">Transmembrane</keyword>
<dbReference type="Pfam" id="PF04307">
    <property type="entry name" value="YdjM"/>
    <property type="match status" value="1"/>
</dbReference>
<feature type="transmembrane region" description="Helical" evidence="1">
    <location>
        <begin position="145"/>
        <end position="163"/>
    </location>
</feature>
<sequence>MWPWGHLLFGALAYFGYRRMRQLGISRVGVGLSLTLGTQFPDLVDKPLAWYVGVLPNGRSLAHSIFTFFLVAIVLTRIGRRVDRDEAVFAFLFGYFTHIVGDVVPPLLDGDLYYATFFLWPALPAVDYGTELTLLPRLQALDPSPALFVQLGLLTLVAIGWYLRARTAHS</sequence>
<evidence type="ECO:0008006" key="4">
    <source>
        <dbReference type="Google" id="ProtNLM"/>
    </source>
</evidence>
<evidence type="ECO:0000313" key="2">
    <source>
        <dbReference type="EMBL" id="CQR52700.1"/>
    </source>
</evidence>
<feature type="transmembrane region" description="Helical" evidence="1">
    <location>
        <begin position="48"/>
        <end position="75"/>
    </location>
</feature>
<gene>
    <name evidence="2" type="ORF">BN996_03267</name>
</gene>
<keyword evidence="3" id="KW-1185">Reference proteome</keyword>
<evidence type="ECO:0000256" key="1">
    <source>
        <dbReference type="SAM" id="Phobius"/>
    </source>
</evidence>
<evidence type="ECO:0000313" key="3">
    <source>
        <dbReference type="Proteomes" id="UP000198902"/>
    </source>
</evidence>
<reference evidence="3" key="1">
    <citation type="submission" date="2015-03" db="EMBL/GenBank/DDBJ databases">
        <authorList>
            <person name="Urmite Genomes"/>
        </authorList>
    </citation>
    <scope>NUCLEOTIDE SEQUENCE [LARGE SCALE GENOMIC DNA]</scope>
    <source>
        <strain evidence="3">Arc-Hr</strain>
    </source>
</reference>
<dbReference type="Proteomes" id="UP000198902">
    <property type="component" value="Unassembled WGS sequence"/>
</dbReference>
<keyword evidence="1" id="KW-1133">Transmembrane helix</keyword>
<proteinExistence type="predicted"/>
<accession>A0A0D6JVV8</accession>